<dbReference type="InterPro" id="IPR049244">
    <property type="entry name" value="DUF6879"/>
</dbReference>
<keyword evidence="3" id="KW-1185">Reference proteome</keyword>
<accession>A0A9X5E1C1</accession>
<organism evidence="2 3">
    <name type="scientific">Scytonema millei VB511283</name>
    <dbReference type="NCBI Taxonomy" id="1245923"/>
    <lineage>
        <taxon>Bacteria</taxon>
        <taxon>Bacillati</taxon>
        <taxon>Cyanobacteriota</taxon>
        <taxon>Cyanophyceae</taxon>
        <taxon>Nostocales</taxon>
        <taxon>Scytonemataceae</taxon>
        <taxon>Scytonema</taxon>
    </lineage>
</organism>
<dbReference type="Proteomes" id="UP000031532">
    <property type="component" value="Unassembled WGS sequence"/>
</dbReference>
<dbReference type="RefSeq" id="WP_052289977.1">
    <property type="nucleotide sequence ID" value="NZ_JTJC03000001.1"/>
</dbReference>
<proteinExistence type="predicted"/>
<dbReference type="EMBL" id="JTJC03000001">
    <property type="protein sequence ID" value="NHC33591.1"/>
    <property type="molecule type" value="Genomic_DNA"/>
</dbReference>
<evidence type="ECO:0000259" key="1">
    <source>
        <dbReference type="Pfam" id="PF21806"/>
    </source>
</evidence>
<reference evidence="2 3" key="1">
    <citation type="journal article" date="2015" name="Genome Announc.">
        <title>Draft Genome Sequence of the Terrestrial Cyanobacterium Scytonema millei VB511283, Isolated from Eastern India.</title>
        <authorList>
            <person name="Sen D."/>
            <person name="Chandrababunaidu M.M."/>
            <person name="Singh D."/>
            <person name="Sanghi N."/>
            <person name="Ghorai A."/>
            <person name="Mishra G.P."/>
            <person name="Madduluri M."/>
            <person name="Adhikary S.P."/>
            <person name="Tripathy S."/>
        </authorList>
    </citation>
    <scope>NUCLEOTIDE SEQUENCE [LARGE SCALE GENOMIC DNA]</scope>
    <source>
        <strain evidence="2 3">VB511283</strain>
    </source>
</reference>
<sequence>MNRLQNTSNIINHLQYYSGASRFFSKFGDAWNAVKGQVLKLETRQYYREPGNPSFEALEAGDFYKALQILPEARSEDVDLYQSLSRRNVDFIRCRPIVKPITDYLRWELECYRFNASYGERIYFLERSSIFDELALHDFMVFDRCMAFVHDYDETGEIRGGWMTTEKSDIDTLLMLFSIIKADAVCYLNYPLE</sequence>
<dbReference type="AlphaFoldDB" id="A0A9X5E1C1"/>
<evidence type="ECO:0000313" key="2">
    <source>
        <dbReference type="EMBL" id="NHC33591.1"/>
    </source>
</evidence>
<name>A0A9X5E1C1_9CYAN</name>
<comment type="caution">
    <text evidence="2">The sequence shown here is derived from an EMBL/GenBank/DDBJ whole genome shotgun (WGS) entry which is preliminary data.</text>
</comment>
<protein>
    <recommendedName>
        <fullName evidence="1">DUF6879 domain-containing protein</fullName>
    </recommendedName>
</protein>
<evidence type="ECO:0000313" key="3">
    <source>
        <dbReference type="Proteomes" id="UP000031532"/>
    </source>
</evidence>
<dbReference type="OrthoDB" id="3436275at2"/>
<dbReference type="Pfam" id="PF21806">
    <property type="entry name" value="DUF6879"/>
    <property type="match status" value="1"/>
</dbReference>
<feature type="domain" description="DUF6879" evidence="1">
    <location>
        <begin position="26"/>
        <end position="190"/>
    </location>
</feature>
<gene>
    <name evidence="2" type="ORF">QH73_0002750</name>
</gene>